<dbReference type="InterPro" id="IPR016032">
    <property type="entry name" value="Sig_transdc_resp-reg_C-effctor"/>
</dbReference>
<evidence type="ECO:0000256" key="3">
    <source>
        <dbReference type="PROSITE-ProRule" id="PRU00169"/>
    </source>
</evidence>
<feature type="modified residue" description="4-aspartylphosphate" evidence="3">
    <location>
        <position position="50"/>
    </location>
</feature>
<name>A0A0G3BI74_9BURK</name>
<reference evidence="6 7" key="1">
    <citation type="submission" date="2015-05" db="EMBL/GenBank/DDBJ databases">
        <authorList>
            <person name="Tang B."/>
            <person name="Yu Y."/>
        </authorList>
    </citation>
    <scope>NUCLEOTIDE SEQUENCE [LARGE SCALE GENOMIC DNA]</scope>
    <source>
        <strain evidence="6 7">DSM 7029</strain>
    </source>
</reference>
<dbReference type="InterPro" id="IPR058245">
    <property type="entry name" value="NreC/VraR/RcsB-like_REC"/>
</dbReference>
<dbReference type="PRINTS" id="PR00038">
    <property type="entry name" value="HTHLUXR"/>
</dbReference>
<dbReference type="Gene3D" id="3.40.50.2300">
    <property type="match status" value="1"/>
</dbReference>
<evidence type="ECO:0000256" key="2">
    <source>
        <dbReference type="ARBA" id="ARBA00023125"/>
    </source>
</evidence>
<dbReference type="InterPro" id="IPR039420">
    <property type="entry name" value="WalR-like"/>
</dbReference>
<dbReference type="PANTHER" id="PTHR43214">
    <property type="entry name" value="TWO-COMPONENT RESPONSE REGULATOR"/>
    <property type="match status" value="1"/>
</dbReference>
<evidence type="ECO:0000259" key="4">
    <source>
        <dbReference type="PROSITE" id="PS50043"/>
    </source>
</evidence>
<organism evidence="6 7">
    <name type="scientific">Caldimonas brevitalea</name>
    <dbReference type="NCBI Taxonomy" id="413882"/>
    <lineage>
        <taxon>Bacteria</taxon>
        <taxon>Pseudomonadati</taxon>
        <taxon>Pseudomonadota</taxon>
        <taxon>Betaproteobacteria</taxon>
        <taxon>Burkholderiales</taxon>
        <taxon>Sphaerotilaceae</taxon>
        <taxon>Caldimonas</taxon>
    </lineage>
</organism>
<protein>
    <submittedName>
        <fullName evidence="6">Two-component system response regulator</fullName>
    </submittedName>
</protein>
<feature type="domain" description="HTH luxR-type" evidence="4">
    <location>
        <begin position="140"/>
        <end position="205"/>
    </location>
</feature>
<gene>
    <name evidence="6" type="ORF">AAW51_0380</name>
</gene>
<evidence type="ECO:0000256" key="1">
    <source>
        <dbReference type="ARBA" id="ARBA00022553"/>
    </source>
</evidence>
<dbReference type="SUPFAM" id="SSF46894">
    <property type="entry name" value="C-terminal effector domain of the bipartite response regulators"/>
    <property type="match status" value="1"/>
</dbReference>
<evidence type="ECO:0000313" key="7">
    <source>
        <dbReference type="Proteomes" id="UP000035352"/>
    </source>
</evidence>
<dbReference type="STRING" id="413882.AAW51_0380"/>
<dbReference type="InterPro" id="IPR000792">
    <property type="entry name" value="Tscrpt_reg_LuxR_C"/>
</dbReference>
<feature type="domain" description="Response regulatory" evidence="5">
    <location>
        <begin position="1"/>
        <end position="118"/>
    </location>
</feature>
<dbReference type="KEGG" id="pbh:AAW51_0380"/>
<dbReference type="SMART" id="SM00448">
    <property type="entry name" value="REC"/>
    <property type="match status" value="1"/>
</dbReference>
<keyword evidence="1 3" id="KW-0597">Phosphoprotein</keyword>
<dbReference type="GO" id="GO:0003677">
    <property type="term" value="F:DNA binding"/>
    <property type="evidence" value="ECO:0007669"/>
    <property type="project" value="UniProtKB-KW"/>
</dbReference>
<dbReference type="InterPro" id="IPR011006">
    <property type="entry name" value="CheY-like_superfamily"/>
</dbReference>
<dbReference type="EMBL" id="CP011371">
    <property type="protein sequence ID" value="AKJ27071.1"/>
    <property type="molecule type" value="Genomic_DNA"/>
</dbReference>
<dbReference type="Pfam" id="PF00072">
    <property type="entry name" value="Response_reg"/>
    <property type="match status" value="1"/>
</dbReference>
<dbReference type="Proteomes" id="UP000035352">
    <property type="component" value="Chromosome"/>
</dbReference>
<sequence length="217" mass="24095">MLIADDHPLVADALSTGVREHNIEVVGRTTQPAEVLEMYERLSPDVLVLDVRFGRGAASTGLDVARQLLGIHEQARVVFYTQFDSDPILRESYLVGASAFLPKSSPLTDVAEAIAKVHAEGTYFLPDVARRMALLSLRRDTSPQSLLEPRELEVFRYMALGMETTDIAERMRLSPKTISNVRQVVKQKLKEEHPARLALLAVQAGVIDTEQLSRMSS</sequence>
<accession>A0A0G3BI74</accession>
<evidence type="ECO:0000259" key="5">
    <source>
        <dbReference type="PROSITE" id="PS50110"/>
    </source>
</evidence>
<keyword evidence="2" id="KW-0238">DNA-binding</keyword>
<dbReference type="PROSITE" id="PS50043">
    <property type="entry name" value="HTH_LUXR_2"/>
    <property type="match status" value="1"/>
</dbReference>
<dbReference type="SMART" id="SM00421">
    <property type="entry name" value="HTH_LUXR"/>
    <property type="match status" value="1"/>
</dbReference>
<dbReference type="PROSITE" id="PS50110">
    <property type="entry name" value="RESPONSE_REGULATORY"/>
    <property type="match status" value="1"/>
</dbReference>
<dbReference type="GO" id="GO:0000160">
    <property type="term" value="P:phosphorelay signal transduction system"/>
    <property type="evidence" value="ECO:0007669"/>
    <property type="project" value="InterPro"/>
</dbReference>
<proteinExistence type="predicted"/>
<dbReference type="AlphaFoldDB" id="A0A0G3BI74"/>
<dbReference type="Pfam" id="PF00196">
    <property type="entry name" value="GerE"/>
    <property type="match status" value="1"/>
</dbReference>
<keyword evidence="7" id="KW-1185">Reference proteome</keyword>
<evidence type="ECO:0000313" key="6">
    <source>
        <dbReference type="EMBL" id="AKJ27071.1"/>
    </source>
</evidence>
<dbReference type="SUPFAM" id="SSF52172">
    <property type="entry name" value="CheY-like"/>
    <property type="match status" value="1"/>
</dbReference>
<dbReference type="CDD" id="cd17535">
    <property type="entry name" value="REC_NarL-like"/>
    <property type="match status" value="1"/>
</dbReference>
<dbReference type="InterPro" id="IPR001789">
    <property type="entry name" value="Sig_transdc_resp-reg_receiver"/>
</dbReference>
<dbReference type="GO" id="GO:0006355">
    <property type="term" value="P:regulation of DNA-templated transcription"/>
    <property type="evidence" value="ECO:0007669"/>
    <property type="project" value="InterPro"/>
</dbReference>